<dbReference type="CDD" id="cd06827">
    <property type="entry name" value="PLPDE_III_AR_proteobact"/>
    <property type="match status" value="1"/>
</dbReference>
<comment type="pathway">
    <text evidence="5">Amino-acid biosynthesis; D-alanine biosynthesis; D-alanine from L-alanine: step 1/1.</text>
</comment>
<dbReference type="NCBIfam" id="TIGR00492">
    <property type="entry name" value="alr"/>
    <property type="match status" value="1"/>
</dbReference>
<keyword evidence="3 5" id="KW-0663">Pyridoxal phosphate</keyword>
<dbReference type="SMART" id="SM01005">
    <property type="entry name" value="Ala_racemase_C"/>
    <property type="match status" value="1"/>
</dbReference>
<dbReference type="RefSeq" id="WP_070979641.1">
    <property type="nucleotide sequence ID" value="NZ_CP017707.1"/>
</dbReference>
<dbReference type="PANTHER" id="PTHR30511:SF0">
    <property type="entry name" value="ALANINE RACEMASE, CATABOLIC-RELATED"/>
    <property type="match status" value="1"/>
</dbReference>
<sequence length="357" mass="37838">MTRPIRLEISLPAIRHNFLLTRQHSQARSLFAVIKANAYGHGVLDTAKALADLADGFALLNIEDAVLLREAGIDRPIALLEGPFDAAEAAAMADYRLGGAVHSQQQMDWLAKGSADRPVEVWLKVNSGMNRLGFRPEDAAAAQARLQTLPGARLTAIMTHFATADEDYGVAEQWSRFEPTAAASGLKVCAANSAALLRHPHTHGDIGRPGIVLYGASPFESETGADLGLQPSMTLSADIIAVQQLQPGDAIGYGRRFVADRPMRIGVVACGYADGYPRVAANGAPAAIDGRPCQLAGRVSMDMLTVDISYLPQAGVGSRVELWGPNAPIERVAAAAGTISYELMSAVMPRVPRVALG</sequence>
<dbReference type="UniPathway" id="UPA00042">
    <property type="reaction ID" value="UER00497"/>
</dbReference>
<evidence type="ECO:0000256" key="3">
    <source>
        <dbReference type="ARBA" id="ARBA00022898"/>
    </source>
</evidence>
<dbReference type="SUPFAM" id="SSF50621">
    <property type="entry name" value="Alanine racemase C-terminal domain-like"/>
    <property type="match status" value="1"/>
</dbReference>
<evidence type="ECO:0000256" key="5">
    <source>
        <dbReference type="HAMAP-Rule" id="MF_01201"/>
    </source>
</evidence>
<feature type="active site" description="Proton acceptor; specific for L-alanine" evidence="5">
    <location>
        <position position="253"/>
    </location>
</feature>
<comment type="similarity">
    <text evidence="5">Belongs to the alanine racemase family.</text>
</comment>
<evidence type="ECO:0000256" key="7">
    <source>
        <dbReference type="PIRSR" id="PIRSR600821-52"/>
    </source>
</evidence>
<dbReference type="HAMAP" id="MF_01201">
    <property type="entry name" value="Ala_racemase"/>
    <property type="match status" value="1"/>
</dbReference>
<comment type="cofactor">
    <cofactor evidence="2 5 6">
        <name>pyridoxal 5'-phosphate</name>
        <dbReference type="ChEBI" id="CHEBI:597326"/>
    </cofactor>
</comment>
<dbReference type="STRING" id="1108595.BKX93_09780"/>
<reference evidence="9 10" key="1">
    <citation type="submission" date="2016-10" db="EMBL/GenBank/DDBJ databases">
        <title>Chromobacterium muskegensis sp. nov., an insecticidal bacterium isolated from Sphagnum bogs.</title>
        <authorList>
            <person name="Sparks M.E."/>
            <person name="Blackburn M.B."/>
            <person name="Gundersen-Rindal D.E."/>
            <person name="Mitchell A."/>
            <person name="Farrar R."/>
            <person name="Kuhar D."/>
        </authorList>
    </citation>
    <scope>NUCLEOTIDE SEQUENCE [LARGE SCALE GENOMIC DNA]</scope>
    <source>
        <strain evidence="9 10">21-1</strain>
    </source>
</reference>
<feature type="binding site" evidence="5 7">
    <location>
        <position position="301"/>
    </location>
    <ligand>
        <name>substrate</name>
    </ligand>
</feature>
<dbReference type="GO" id="GO:0005829">
    <property type="term" value="C:cytosol"/>
    <property type="evidence" value="ECO:0007669"/>
    <property type="project" value="TreeGrafter"/>
</dbReference>
<evidence type="ECO:0000259" key="8">
    <source>
        <dbReference type="SMART" id="SM01005"/>
    </source>
</evidence>
<dbReference type="PANTHER" id="PTHR30511">
    <property type="entry name" value="ALANINE RACEMASE"/>
    <property type="match status" value="1"/>
</dbReference>
<dbReference type="PROSITE" id="PS00395">
    <property type="entry name" value="ALANINE_RACEMASE"/>
    <property type="match status" value="1"/>
</dbReference>
<dbReference type="InterPro" id="IPR001608">
    <property type="entry name" value="Ala_racemase_N"/>
</dbReference>
<gene>
    <name evidence="9" type="ORF">BKX93_09780</name>
</gene>
<dbReference type="InterPro" id="IPR011079">
    <property type="entry name" value="Ala_racemase_C"/>
</dbReference>
<dbReference type="EC" id="5.1.1.1" evidence="5"/>
<proteinExistence type="inferred from homology"/>
<dbReference type="GO" id="GO:0030170">
    <property type="term" value="F:pyridoxal phosphate binding"/>
    <property type="evidence" value="ECO:0007669"/>
    <property type="project" value="UniProtKB-UniRule"/>
</dbReference>
<evidence type="ECO:0000256" key="6">
    <source>
        <dbReference type="PIRSR" id="PIRSR600821-50"/>
    </source>
</evidence>
<dbReference type="Gene3D" id="3.20.20.10">
    <property type="entry name" value="Alanine racemase"/>
    <property type="match status" value="1"/>
</dbReference>
<dbReference type="AlphaFoldDB" id="A0A1D9LG45"/>
<comment type="catalytic activity">
    <reaction evidence="1 5">
        <text>L-alanine = D-alanine</text>
        <dbReference type="Rhea" id="RHEA:20249"/>
        <dbReference type="ChEBI" id="CHEBI:57416"/>
        <dbReference type="ChEBI" id="CHEBI:57972"/>
        <dbReference type="EC" id="5.1.1.1"/>
    </reaction>
</comment>
<accession>A0A1D9LG45</accession>
<dbReference type="GO" id="GO:0030632">
    <property type="term" value="P:D-alanine biosynthetic process"/>
    <property type="evidence" value="ECO:0007669"/>
    <property type="project" value="UniProtKB-UniRule"/>
</dbReference>
<comment type="function">
    <text evidence="5">Catalyzes the interconversion of L-alanine and D-alanine. May also act on other amino acids.</text>
</comment>
<keyword evidence="4 5" id="KW-0413">Isomerase</keyword>
<dbReference type="Gene3D" id="2.40.37.10">
    <property type="entry name" value="Lyase, Ornithine Decarboxylase, Chain A, domain 1"/>
    <property type="match status" value="1"/>
</dbReference>
<dbReference type="SUPFAM" id="SSF51419">
    <property type="entry name" value="PLP-binding barrel"/>
    <property type="match status" value="1"/>
</dbReference>
<evidence type="ECO:0000256" key="2">
    <source>
        <dbReference type="ARBA" id="ARBA00001933"/>
    </source>
</evidence>
<dbReference type="InterPro" id="IPR000821">
    <property type="entry name" value="Ala_racemase"/>
</dbReference>
<dbReference type="Pfam" id="PF00842">
    <property type="entry name" value="Ala_racemase_C"/>
    <property type="match status" value="1"/>
</dbReference>
<dbReference type="Proteomes" id="UP000178776">
    <property type="component" value="Chromosome"/>
</dbReference>
<dbReference type="InterPro" id="IPR029066">
    <property type="entry name" value="PLP-binding_barrel"/>
</dbReference>
<dbReference type="GeneID" id="68841505"/>
<feature type="binding site" evidence="5 7">
    <location>
        <position position="131"/>
    </location>
    <ligand>
        <name>substrate</name>
    </ligand>
</feature>
<organism evidence="9 10">
    <name type="scientific">Chromobacterium vaccinii</name>
    <dbReference type="NCBI Taxonomy" id="1108595"/>
    <lineage>
        <taxon>Bacteria</taxon>
        <taxon>Pseudomonadati</taxon>
        <taxon>Pseudomonadota</taxon>
        <taxon>Betaproteobacteria</taxon>
        <taxon>Neisseriales</taxon>
        <taxon>Chromobacteriaceae</taxon>
        <taxon>Chromobacterium</taxon>
    </lineage>
</organism>
<evidence type="ECO:0000313" key="9">
    <source>
        <dbReference type="EMBL" id="AOZ50257.1"/>
    </source>
</evidence>
<feature type="domain" description="Alanine racemase C-terminal" evidence="8">
    <location>
        <begin position="232"/>
        <end position="356"/>
    </location>
</feature>
<dbReference type="EMBL" id="CP017707">
    <property type="protein sequence ID" value="AOZ50257.1"/>
    <property type="molecule type" value="Genomic_DNA"/>
</dbReference>
<evidence type="ECO:0000256" key="1">
    <source>
        <dbReference type="ARBA" id="ARBA00000316"/>
    </source>
</evidence>
<dbReference type="GO" id="GO:0008784">
    <property type="term" value="F:alanine racemase activity"/>
    <property type="evidence" value="ECO:0007669"/>
    <property type="project" value="UniProtKB-UniRule"/>
</dbReference>
<protein>
    <recommendedName>
        <fullName evidence="5">Alanine racemase</fullName>
        <ecNumber evidence="5">5.1.1.1</ecNumber>
    </recommendedName>
</protein>
<dbReference type="Pfam" id="PF01168">
    <property type="entry name" value="Ala_racemase_N"/>
    <property type="match status" value="1"/>
</dbReference>
<evidence type="ECO:0000256" key="4">
    <source>
        <dbReference type="ARBA" id="ARBA00023235"/>
    </source>
</evidence>
<evidence type="ECO:0000313" key="10">
    <source>
        <dbReference type="Proteomes" id="UP000178776"/>
    </source>
</evidence>
<dbReference type="FunFam" id="3.20.20.10:FF:000002">
    <property type="entry name" value="Alanine racemase"/>
    <property type="match status" value="1"/>
</dbReference>
<dbReference type="InterPro" id="IPR009006">
    <property type="entry name" value="Ala_racemase/Decarboxylase_C"/>
</dbReference>
<dbReference type="PRINTS" id="PR00992">
    <property type="entry name" value="ALARACEMASE"/>
</dbReference>
<feature type="active site" description="Proton acceptor; specific for D-alanine" evidence="5">
    <location>
        <position position="35"/>
    </location>
</feature>
<feature type="modified residue" description="N6-(pyridoxal phosphate)lysine" evidence="5 6">
    <location>
        <position position="35"/>
    </location>
</feature>
<dbReference type="KEGG" id="cvc:BKX93_09780"/>
<dbReference type="InterPro" id="IPR020622">
    <property type="entry name" value="Ala_racemase_pyridoxalP-BS"/>
</dbReference>
<name>A0A1D9LG45_9NEIS</name>